<keyword evidence="10" id="KW-0472">Membrane</keyword>
<keyword evidence="7" id="KW-0443">Lipid metabolism</keyword>
<dbReference type="CDD" id="cd05356">
    <property type="entry name" value="17beta-HSD1_like_SDR_c"/>
    <property type="match status" value="1"/>
</dbReference>
<dbReference type="PANTHER" id="PTHR43086">
    <property type="entry name" value="VERY-LONG-CHAIN 3-OXOOACYL-COA REDUCTASE"/>
    <property type="match status" value="1"/>
</dbReference>
<dbReference type="Gene3D" id="3.40.50.720">
    <property type="entry name" value="NAD(P)-binding Rossmann-like Domain"/>
    <property type="match status" value="1"/>
</dbReference>
<dbReference type="AlphaFoldDB" id="A0A0N4Z8F7"/>
<dbReference type="GO" id="GO:0016491">
    <property type="term" value="F:oxidoreductase activity"/>
    <property type="evidence" value="ECO:0007669"/>
    <property type="project" value="UniProtKB-KW"/>
</dbReference>
<reference evidence="12" key="1">
    <citation type="submission" date="2017-02" db="UniProtKB">
        <authorList>
            <consortium name="WormBaseParasite"/>
        </authorList>
    </citation>
    <scope>IDENTIFICATION</scope>
</reference>
<evidence type="ECO:0000256" key="9">
    <source>
        <dbReference type="ARBA" id="ARBA00038261"/>
    </source>
</evidence>
<evidence type="ECO:0000256" key="10">
    <source>
        <dbReference type="SAM" id="Phobius"/>
    </source>
</evidence>
<comment type="similarity">
    <text evidence="9">Belongs to the short-chain dehydrogenases/reductases (SDR) family. 17-beta-HSD 3 subfamily.</text>
</comment>
<keyword evidence="4" id="KW-0521">NADP</keyword>
<dbReference type="GO" id="GO:0030497">
    <property type="term" value="P:fatty acid elongation"/>
    <property type="evidence" value="ECO:0007669"/>
    <property type="project" value="TreeGrafter"/>
</dbReference>
<evidence type="ECO:0000256" key="3">
    <source>
        <dbReference type="ARBA" id="ARBA00022832"/>
    </source>
</evidence>
<evidence type="ECO:0000256" key="4">
    <source>
        <dbReference type="ARBA" id="ARBA00022857"/>
    </source>
</evidence>
<keyword evidence="11" id="KW-1185">Reference proteome</keyword>
<evidence type="ECO:0000256" key="7">
    <source>
        <dbReference type="ARBA" id="ARBA00023098"/>
    </source>
</evidence>
<dbReference type="GO" id="GO:0005783">
    <property type="term" value="C:endoplasmic reticulum"/>
    <property type="evidence" value="ECO:0007669"/>
    <property type="project" value="TreeGrafter"/>
</dbReference>
<proteinExistence type="inferred from homology"/>
<dbReference type="PRINTS" id="PR00080">
    <property type="entry name" value="SDRFAMILY"/>
</dbReference>
<dbReference type="PANTHER" id="PTHR43086:SF2">
    <property type="entry name" value="HYDROXYSTEROID DEHYDROGENASE-LIKE PROTEIN 1"/>
    <property type="match status" value="1"/>
</dbReference>
<dbReference type="PIRSF" id="PIRSF000126">
    <property type="entry name" value="11-beta-HSD1"/>
    <property type="match status" value="1"/>
</dbReference>
<dbReference type="InterPro" id="IPR036291">
    <property type="entry name" value="NAD(P)-bd_dom_sf"/>
</dbReference>
<feature type="transmembrane region" description="Helical" evidence="10">
    <location>
        <begin position="6"/>
        <end position="23"/>
    </location>
</feature>
<protein>
    <submittedName>
        <fullName evidence="12">Uncharacterized protein</fullName>
    </submittedName>
</protein>
<evidence type="ECO:0000256" key="8">
    <source>
        <dbReference type="ARBA" id="ARBA00023160"/>
    </source>
</evidence>
<keyword evidence="3" id="KW-0276">Fatty acid metabolism</keyword>
<keyword evidence="10" id="KW-1133">Transmembrane helix</keyword>
<evidence type="ECO:0000313" key="12">
    <source>
        <dbReference type="WBParaSite" id="PTRK_0000355700.1"/>
    </source>
</evidence>
<dbReference type="Proteomes" id="UP000038045">
    <property type="component" value="Unplaced"/>
</dbReference>
<dbReference type="SUPFAM" id="SSF51735">
    <property type="entry name" value="NAD(P)-binding Rossmann-fold domains"/>
    <property type="match status" value="1"/>
</dbReference>
<evidence type="ECO:0000256" key="6">
    <source>
        <dbReference type="ARBA" id="ARBA00023002"/>
    </source>
</evidence>
<dbReference type="WBParaSite" id="PTRK_0000355700.1">
    <property type="protein sequence ID" value="PTRK_0000355700.1"/>
    <property type="gene ID" value="PTRK_0000355700"/>
</dbReference>
<keyword evidence="5" id="KW-0752">Steroid biosynthesis</keyword>
<evidence type="ECO:0000256" key="5">
    <source>
        <dbReference type="ARBA" id="ARBA00022955"/>
    </source>
</evidence>
<evidence type="ECO:0000256" key="2">
    <source>
        <dbReference type="ARBA" id="ARBA00022516"/>
    </source>
</evidence>
<comment type="pathway">
    <text evidence="1">Lipid metabolism; fatty acid biosynthesis.</text>
</comment>
<name>A0A0N4Z8F7_PARTI</name>
<dbReference type="FunFam" id="3.40.50.720:FF:000137">
    <property type="entry name" value="Hydroxysteroid (17-beta) dehydrogenase 3"/>
    <property type="match status" value="1"/>
</dbReference>
<sequence length="297" mass="33771">MISVLFILKVYNIFYNIIYIFVFSKPIELRRASGGKWAVITGSTDGIGKQYAIELAKKGFNIILISRTEIKLEKVKNEIHSIVDFVKVETITFDFTNVSNDDYNEIIFKKLEKFDIGILVNNVGMAFNAPSFLHEIKGGMKSINDIVSANVFPVTFLTTNVLPQMVKRNRGIIINIASYAGSYEAKEWNVYSSSKRYIIHLTSILQKEYKDKGIIVQCLCPLLVCTNMTNADKNFFAPDAEEYVQSAIKTIGCTNQTTGYLSHQIQAEVYSMLPSFIMDAFVTLHNAEFRRFTRKLK</sequence>
<keyword evidence="2" id="KW-0444">Lipid biosynthesis</keyword>
<dbReference type="PRINTS" id="PR00081">
    <property type="entry name" value="GDHRDH"/>
</dbReference>
<dbReference type="Pfam" id="PF00106">
    <property type="entry name" value="adh_short"/>
    <property type="match status" value="1"/>
</dbReference>
<organism evidence="11 12">
    <name type="scientific">Parastrongyloides trichosuri</name>
    <name type="common">Possum-specific nematode worm</name>
    <dbReference type="NCBI Taxonomy" id="131310"/>
    <lineage>
        <taxon>Eukaryota</taxon>
        <taxon>Metazoa</taxon>
        <taxon>Ecdysozoa</taxon>
        <taxon>Nematoda</taxon>
        <taxon>Chromadorea</taxon>
        <taxon>Rhabditida</taxon>
        <taxon>Tylenchina</taxon>
        <taxon>Panagrolaimomorpha</taxon>
        <taxon>Strongyloidoidea</taxon>
        <taxon>Strongyloididae</taxon>
        <taxon>Parastrongyloides</taxon>
    </lineage>
</organism>
<dbReference type="GO" id="GO:0006694">
    <property type="term" value="P:steroid biosynthetic process"/>
    <property type="evidence" value="ECO:0007669"/>
    <property type="project" value="UniProtKB-KW"/>
</dbReference>
<dbReference type="PROSITE" id="PS00061">
    <property type="entry name" value="ADH_SHORT"/>
    <property type="match status" value="1"/>
</dbReference>
<dbReference type="STRING" id="131310.A0A0N4Z8F7"/>
<evidence type="ECO:0000256" key="1">
    <source>
        <dbReference type="ARBA" id="ARBA00005194"/>
    </source>
</evidence>
<dbReference type="InterPro" id="IPR020904">
    <property type="entry name" value="Sc_DH/Rdtase_CS"/>
</dbReference>
<dbReference type="InterPro" id="IPR002347">
    <property type="entry name" value="SDR_fam"/>
</dbReference>
<accession>A0A0N4Z8F7</accession>
<keyword evidence="10" id="KW-0812">Transmembrane</keyword>
<keyword evidence="8" id="KW-0275">Fatty acid biosynthesis</keyword>
<keyword evidence="6" id="KW-0560">Oxidoreductase</keyword>
<evidence type="ECO:0000313" key="11">
    <source>
        <dbReference type="Proteomes" id="UP000038045"/>
    </source>
</evidence>